<dbReference type="EMBL" id="KV453841">
    <property type="protein sequence ID" value="ODV91443.1"/>
    <property type="molecule type" value="Genomic_DNA"/>
</dbReference>
<reference evidence="2" key="1">
    <citation type="submission" date="2016-02" db="EMBL/GenBank/DDBJ databases">
        <title>Comparative genomics of biotechnologically important yeasts.</title>
        <authorList>
            <consortium name="DOE Joint Genome Institute"/>
            <person name="Riley R."/>
            <person name="Haridas S."/>
            <person name="Wolfe K.H."/>
            <person name="Lopes M.R."/>
            <person name="Hittinger C.T."/>
            <person name="Goker M."/>
            <person name="Salamov A."/>
            <person name="Wisecaver J."/>
            <person name="Long T.M."/>
            <person name="Aerts A.L."/>
            <person name="Barry K."/>
            <person name="Choi C."/>
            <person name="Clum A."/>
            <person name="Coughlan A.Y."/>
            <person name="Deshpande S."/>
            <person name="Douglass A.P."/>
            <person name="Hanson S.J."/>
            <person name="Klenk H.-P."/>
            <person name="Labutti K."/>
            <person name="Lapidus A."/>
            <person name="Lindquist E."/>
            <person name="Lipzen A."/>
            <person name="Meier-Kolthoff J.P."/>
            <person name="Ohm R.A."/>
            <person name="Otillar R.P."/>
            <person name="Pangilinan J."/>
            <person name="Peng Y."/>
            <person name="Rokas A."/>
            <person name="Rosa C.A."/>
            <person name="Scheuner C."/>
            <person name="Sibirny A.A."/>
            <person name="Slot J.C."/>
            <person name="Stielow J.B."/>
            <person name="Sun H."/>
            <person name="Kurtzman C.P."/>
            <person name="Blackwell M."/>
            <person name="Jeffries T.W."/>
            <person name="Grigoriev I.V."/>
        </authorList>
    </citation>
    <scope>NUCLEOTIDE SEQUENCE [LARGE SCALE GENOMIC DNA]</scope>
    <source>
        <strain evidence="2">NRRL Y-17796</strain>
    </source>
</reference>
<organism evidence="1 2">
    <name type="scientific">Tortispora caseinolytica NRRL Y-17796</name>
    <dbReference type="NCBI Taxonomy" id="767744"/>
    <lineage>
        <taxon>Eukaryota</taxon>
        <taxon>Fungi</taxon>
        <taxon>Dikarya</taxon>
        <taxon>Ascomycota</taxon>
        <taxon>Saccharomycotina</taxon>
        <taxon>Trigonopsidomycetes</taxon>
        <taxon>Trigonopsidales</taxon>
        <taxon>Trigonopsidaceae</taxon>
        <taxon>Tortispora</taxon>
    </lineage>
</organism>
<dbReference type="AlphaFoldDB" id="A0A1E4TI76"/>
<gene>
    <name evidence="1" type="ORF">CANCADRAFT_70900</name>
</gene>
<sequence length="77" mass="8925">MYSRDLEGIEIGSLEFQRFYEEVLNILCKALQLTRPEQNQKRRRSRICASCRLRTCVVGAKTVSCLWKSPSSLKESN</sequence>
<keyword evidence="2" id="KW-1185">Reference proteome</keyword>
<evidence type="ECO:0000313" key="2">
    <source>
        <dbReference type="Proteomes" id="UP000095023"/>
    </source>
</evidence>
<proteinExistence type="predicted"/>
<name>A0A1E4TI76_9ASCO</name>
<protein>
    <submittedName>
        <fullName evidence="1">Uncharacterized protein</fullName>
    </submittedName>
</protein>
<evidence type="ECO:0000313" key="1">
    <source>
        <dbReference type="EMBL" id="ODV91443.1"/>
    </source>
</evidence>
<dbReference type="Proteomes" id="UP000095023">
    <property type="component" value="Unassembled WGS sequence"/>
</dbReference>
<accession>A0A1E4TI76</accession>